<feature type="region of interest" description="Disordered" evidence="1">
    <location>
        <begin position="152"/>
        <end position="185"/>
    </location>
</feature>
<feature type="compositionally biased region" description="Basic and acidic residues" evidence="1">
    <location>
        <begin position="163"/>
        <end position="181"/>
    </location>
</feature>
<keyword evidence="3" id="KW-1185">Reference proteome</keyword>
<sequence>MARTCKKRVKNANRRVLGKAREFPKRNAYIITLSNGNQGAVTNRLQNEVASGKSVQETKPPDMLNEVRRCAQRPFEALALTCALDINCLKRRRWAAIDQDLQTKAQALTSLPYERYDRHSSTSSWGNVEMRLARLAFPSSFVRDCEGYDAQTDSQLDRQTPADTHRPTDKTKDDSGKESGEKNALTTITQTTEQWYLWIHGWAKKHPARSTARTKQRLVARKIKGLHDFGEGMGGTMSLNSFMLGVAM</sequence>
<gene>
    <name evidence="2" type="ORF">DFH08DRAFT_938941</name>
</gene>
<feature type="compositionally biased region" description="Polar residues" evidence="1">
    <location>
        <begin position="152"/>
        <end position="162"/>
    </location>
</feature>
<dbReference type="AlphaFoldDB" id="A0AAD7EM52"/>
<organism evidence="2 3">
    <name type="scientific">Mycena albidolilacea</name>
    <dbReference type="NCBI Taxonomy" id="1033008"/>
    <lineage>
        <taxon>Eukaryota</taxon>
        <taxon>Fungi</taxon>
        <taxon>Dikarya</taxon>
        <taxon>Basidiomycota</taxon>
        <taxon>Agaricomycotina</taxon>
        <taxon>Agaricomycetes</taxon>
        <taxon>Agaricomycetidae</taxon>
        <taxon>Agaricales</taxon>
        <taxon>Marasmiineae</taxon>
        <taxon>Mycenaceae</taxon>
        <taxon>Mycena</taxon>
    </lineage>
</organism>
<protein>
    <submittedName>
        <fullName evidence="2">Uncharacterized protein</fullName>
    </submittedName>
</protein>
<comment type="caution">
    <text evidence="2">The sequence shown here is derived from an EMBL/GenBank/DDBJ whole genome shotgun (WGS) entry which is preliminary data.</text>
</comment>
<dbReference type="Proteomes" id="UP001218218">
    <property type="component" value="Unassembled WGS sequence"/>
</dbReference>
<evidence type="ECO:0000313" key="3">
    <source>
        <dbReference type="Proteomes" id="UP001218218"/>
    </source>
</evidence>
<dbReference type="EMBL" id="JARIHO010000029">
    <property type="protein sequence ID" value="KAJ7337381.1"/>
    <property type="molecule type" value="Genomic_DNA"/>
</dbReference>
<accession>A0AAD7EM52</accession>
<evidence type="ECO:0000256" key="1">
    <source>
        <dbReference type="SAM" id="MobiDB-lite"/>
    </source>
</evidence>
<proteinExistence type="predicted"/>
<evidence type="ECO:0000313" key="2">
    <source>
        <dbReference type="EMBL" id="KAJ7337381.1"/>
    </source>
</evidence>
<name>A0AAD7EM52_9AGAR</name>
<reference evidence="2" key="1">
    <citation type="submission" date="2023-03" db="EMBL/GenBank/DDBJ databases">
        <title>Massive genome expansion in bonnet fungi (Mycena s.s.) driven by repeated elements and novel gene families across ecological guilds.</title>
        <authorList>
            <consortium name="Lawrence Berkeley National Laboratory"/>
            <person name="Harder C.B."/>
            <person name="Miyauchi S."/>
            <person name="Viragh M."/>
            <person name="Kuo A."/>
            <person name="Thoen E."/>
            <person name="Andreopoulos B."/>
            <person name="Lu D."/>
            <person name="Skrede I."/>
            <person name="Drula E."/>
            <person name="Henrissat B."/>
            <person name="Morin E."/>
            <person name="Kohler A."/>
            <person name="Barry K."/>
            <person name="LaButti K."/>
            <person name="Morin E."/>
            <person name="Salamov A."/>
            <person name="Lipzen A."/>
            <person name="Mereny Z."/>
            <person name="Hegedus B."/>
            <person name="Baldrian P."/>
            <person name="Stursova M."/>
            <person name="Weitz H."/>
            <person name="Taylor A."/>
            <person name="Grigoriev I.V."/>
            <person name="Nagy L.G."/>
            <person name="Martin F."/>
            <person name="Kauserud H."/>
        </authorList>
    </citation>
    <scope>NUCLEOTIDE SEQUENCE</scope>
    <source>
        <strain evidence="2">CBHHK002</strain>
    </source>
</reference>